<keyword evidence="2" id="KW-1185">Reference proteome</keyword>
<sequence length="97" mass="10970">MARGVQARTMRPQGSSSLNLGWTLRAKHGNVYITLLKVVFGNLELVIQSLDSKAQKFSRWRTRSKGEPSFVTDWFTMRRPPACSFAPPFLLACQVNL</sequence>
<name>A0A5B7JZW6_PORTR</name>
<dbReference type="Proteomes" id="UP000324222">
    <property type="component" value="Unassembled WGS sequence"/>
</dbReference>
<gene>
    <name evidence="1" type="ORF">E2C01_093202</name>
</gene>
<dbReference type="EMBL" id="VSRR010111791">
    <property type="protein sequence ID" value="MPC97864.1"/>
    <property type="molecule type" value="Genomic_DNA"/>
</dbReference>
<evidence type="ECO:0000313" key="1">
    <source>
        <dbReference type="EMBL" id="MPC97864.1"/>
    </source>
</evidence>
<protein>
    <submittedName>
        <fullName evidence="1">Uncharacterized protein</fullName>
    </submittedName>
</protein>
<comment type="caution">
    <text evidence="1">The sequence shown here is derived from an EMBL/GenBank/DDBJ whole genome shotgun (WGS) entry which is preliminary data.</text>
</comment>
<proteinExistence type="predicted"/>
<organism evidence="1 2">
    <name type="scientific">Portunus trituberculatus</name>
    <name type="common">Swimming crab</name>
    <name type="synonym">Neptunus trituberculatus</name>
    <dbReference type="NCBI Taxonomy" id="210409"/>
    <lineage>
        <taxon>Eukaryota</taxon>
        <taxon>Metazoa</taxon>
        <taxon>Ecdysozoa</taxon>
        <taxon>Arthropoda</taxon>
        <taxon>Crustacea</taxon>
        <taxon>Multicrustacea</taxon>
        <taxon>Malacostraca</taxon>
        <taxon>Eumalacostraca</taxon>
        <taxon>Eucarida</taxon>
        <taxon>Decapoda</taxon>
        <taxon>Pleocyemata</taxon>
        <taxon>Brachyura</taxon>
        <taxon>Eubrachyura</taxon>
        <taxon>Portunoidea</taxon>
        <taxon>Portunidae</taxon>
        <taxon>Portuninae</taxon>
        <taxon>Portunus</taxon>
    </lineage>
</organism>
<evidence type="ECO:0000313" key="2">
    <source>
        <dbReference type="Proteomes" id="UP000324222"/>
    </source>
</evidence>
<reference evidence="1 2" key="1">
    <citation type="submission" date="2019-05" db="EMBL/GenBank/DDBJ databases">
        <title>Another draft genome of Portunus trituberculatus and its Hox gene families provides insights of decapod evolution.</title>
        <authorList>
            <person name="Jeong J.-H."/>
            <person name="Song I."/>
            <person name="Kim S."/>
            <person name="Choi T."/>
            <person name="Kim D."/>
            <person name="Ryu S."/>
            <person name="Kim W."/>
        </authorList>
    </citation>
    <scope>NUCLEOTIDE SEQUENCE [LARGE SCALE GENOMIC DNA]</scope>
    <source>
        <tissue evidence="1">Muscle</tissue>
    </source>
</reference>
<accession>A0A5B7JZW6</accession>
<dbReference type="AlphaFoldDB" id="A0A5B7JZW6"/>